<keyword evidence="3" id="KW-1003">Cell membrane</keyword>
<evidence type="ECO:0000256" key="3">
    <source>
        <dbReference type="ARBA" id="ARBA00022475"/>
    </source>
</evidence>
<feature type="transmembrane region" description="Helical" evidence="7">
    <location>
        <begin position="222"/>
        <end position="240"/>
    </location>
</feature>
<feature type="transmembrane region" description="Helical" evidence="7">
    <location>
        <begin position="157"/>
        <end position="177"/>
    </location>
</feature>
<keyword evidence="4 7" id="KW-0812">Transmembrane</keyword>
<gene>
    <name evidence="8" type="ORF">JCM31185_16890</name>
</gene>
<keyword evidence="5 7" id="KW-1133">Transmembrane helix</keyword>
<dbReference type="RefSeq" id="WP_407884509.1">
    <property type="nucleotide sequence ID" value="NZ_BQXO01000005.1"/>
</dbReference>
<feature type="transmembrane region" description="Helical" evidence="7">
    <location>
        <begin position="291"/>
        <end position="308"/>
    </location>
</feature>
<comment type="caution">
    <text evidence="8">The sequence shown here is derived from an EMBL/GenBank/DDBJ whole genome shotgun (WGS) entry which is preliminary data.</text>
</comment>
<feature type="transmembrane region" description="Helical" evidence="7">
    <location>
        <begin position="320"/>
        <end position="343"/>
    </location>
</feature>
<feature type="transmembrane region" description="Helical" evidence="7">
    <location>
        <begin position="97"/>
        <end position="115"/>
    </location>
</feature>
<evidence type="ECO:0000256" key="4">
    <source>
        <dbReference type="ARBA" id="ARBA00022692"/>
    </source>
</evidence>
<comment type="similarity">
    <text evidence="2">Belongs to the UPF0324 family.</text>
</comment>
<evidence type="ECO:0000256" key="6">
    <source>
        <dbReference type="ARBA" id="ARBA00023136"/>
    </source>
</evidence>
<dbReference type="EMBL" id="BQXO01000005">
    <property type="protein sequence ID" value="GKT06402.1"/>
    <property type="molecule type" value="Genomic_DNA"/>
</dbReference>
<name>A0ABQ5JUB9_9LACO</name>
<dbReference type="PANTHER" id="PTHR30106">
    <property type="entry name" value="INNER MEMBRANE PROTEIN YEIH-RELATED"/>
    <property type="match status" value="1"/>
</dbReference>
<reference evidence="8 9" key="1">
    <citation type="submission" date="2022-03" db="EMBL/GenBank/DDBJ databases">
        <title>Draft genome sequence of Furfurilactobacillus curtus JCM 31185.</title>
        <authorList>
            <person name="Suzuki S."/>
            <person name="Endo A."/>
            <person name="Kajikawa A."/>
        </authorList>
    </citation>
    <scope>NUCLEOTIDE SEQUENCE [LARGE SCALE GENOMIC DNA]</scope>
    <source>
        <strain evidence="8 9">JCM 31185</strain>
    </source>
</reference>
<evidence type="ECO:0000256" key="5">
    <source>
        <dbReference type="ARBA" id="ARBA00022989"/>
    </source>
</evidence>
<accession>A0ABQ5JUB9</accession>
<keyword evidence="6 7" id="KW-0472">Membrane</keyword>
<dbReference type="Proteomes" id="UP001628078">
    <property type="component" value="Unassembled WGS sequence"/>
</dbReference>
<evidence type="ECO:0000256" key="1">
    <source>
        <dbReference type="ARBA" id="ARBA00004651"/>
    </source>
</evidence>
<dbReference type="InterPro" id="IPR018383">
    <property type="entry name" value="UPF0324_pro"/>
</dbReference>
<evidence type="ECO:0000313" key="9">
    <source>
        <dbReference type="Proteomes" id="UP001628078"/>
    </source>
</evidence>
<evidence type="ECO:0000313" key="8">
    <source>
        <dbReference type="EMBL" id="GKT06402.1"/>
    </source>
</evidence>
<feature type="transmembrane region" description="Helical" evidence="7">
    <location>
        <begin position="127"/>
        <end position="145"/>
    </location>
</feature>
<evidence type="ECO:0000256" key="7">
    <source>
        <dbReference type="SAM" id="Phobius"/>
    </source>
</evidence>
<comment type="subcellular location">
    <subcellularLocation>
        <location evidence="1">Cell membrane</location>
        <topology evidence="1">Multi-pass membrane protein</topology>
    </subcellularLocation>
</comment>
<feature type="transmembrane region" description="Helical" evidence="7">
    <location>
        <begin position="261"/>
        <end position="279"/>
    </location>
</feature>
<evidence type="ECO:0000256" key="2">
    <source>
        <dbReference type="ARBA" id="ARBA00007977"/>
    </source>
</evidence>
<proteinExistence type="inferred from homology"/>
<organism evidence="8 9">
    <name type="scientific">Furfurilactobacillus curtus</name>
    <dbReference type="NCBI Taxonomy" id="1746200"/>
    <lineage>
        <taxon>Bacteria</taxon>
        <taxon>Bacillati</taxon>
        <taxon>Bacillota</taxon>
        <taxon>Bacilli</taxon>
        <taxon>Lactobacillales</taxon>
        <taxon>Lactobacillaceae</taxon>
        <taxon>Furfurilactobacillus</taxon>
    </lineage>
</organism>
<dbReference type="PANTHER" id="PTHR30106:SF2">
    <property type="entry name" value="UPF0324 INNER MEMBRANE PROTEIN YEIH"/>
    <property type="match status" value="1"/>
</dbReference>
<sequence length="344" mass="35913">MKQPSVDRSSMGRKIGPGLLVAIVIAVISQGLAQVIPLVGGPTIAILLGIVLGNTFIRQPQLEPGTRYAESKLLEFSVVLLGATVTVQTISQIGWSGVLFILCQMTITILAAIGLGKALHFNEGTTLLMAGGNAVCGSSAIAAIAPAIEADEADRGMVITLVNLMGTILMLGLPVVGQLVFGSIALTKGALIGGTLQSVGQVVASASMINPATVQFATLFKIMRIMMLVVVVFLFARIHAKHLATEAQEGASISGNGSGKVLPWYVAAFLVFCLINSLVRLPQMVSVSAHWLSGWCEITALAAIGLRLNLQAFLRAGKRFALYGLGVGIVQVVTALLLIALLIH</sequence>
<feature type="transmembrane region" description="Helical" evidence="7">
    <location>
        <begin position="43"/>
        <end position="61"/>
    </location>
</feature>
<protein>
    <submittedName>
        <fullName evidence="8">UPF0324 membrane protein</fullName>
    </submittedName>
</protein>
<keyword evidence="9" id="KW-1185">Reference proteome</keyword>
<dbReference type="Pfam" id="PF03601">
    <property type="entry name" value="Cons_hypoth698"/>
    <property type="match status" value="1"/>
</dbReference>